<sequence length="37" mass="4423">MEVLQVRIIELIRSCKSSSFSIERFQRLYCFSHESIS</sequence>
<accession>A0A6C0IZ67</accession>
<proteinExistence type="predicted"/>
<dbReference type="AlphaFoldDB" id="A0A6C0IZ67"/>
<organism evidence="1">
    <name type="scientific">viral metagenome</name>
    <dbReference type="NCBI Taxonomy" id="1070528"/>
    <lineage>
        <taxon>unclassified sequences</taxon>
        <taxon>metagenomes</taxon>
        <taxon>organismal metagenomes</taxon>
    </lineage>
</organism>
<evidence type="ECO:0000313" key="1">
    <source>
        <dbReference type="EMBL" id="QHT97870.1"/>
    </source>
</evidence>
<reference evidence="1" key="1">
    <citation type="journal article" date="2020" name="Nature">
        <title>Giant virus diversity and host interactions through global metagenomics.</title>
        <authorList>
            <person name="Schulz F."/>
            <person name="Roux S."/>
            <person name="Paez-Espino D."/>
            <person name="Jungbluth S."/>
            <person name="Walsh D.A."/>
            <person name="Denef V.J."/>
            <person name="McMahon K.D."/>
            <person name="Konstantinidis K.T."/>
            <person name="Eloe-Fadrosh E.A."/>
            <person name="Kyrpides N.C."/>
            <person name="Woyke T."/>
        </authorList>
    </citation>
    <scope>NUCLEOTIDE SEQUENCE</scope>
    <source>
        <strain evidence="1">GVMAG-M-3300025572-1</strain>
    </source>
</reference>
<protein>
    <submittedName>
        <fullName evidence="1">Uncharacterized protein</fullName>
    </submittedName>
</protein>
<name>A0A6C0IZ67_9ZZZZ</name>
<dbReference type="EMBL" id="MN740283">
    <property type="protein sequence ID" value="QHT97870.1"/>
    <property type="molecule type" value="Genomic_DNA"/>
</dbReference>